<sequence>MPVDQVYEYAVIRYVPRVEIEEFINVGVILFCKRLGFLELAVHLNLPRLLAFDPAADPAELAAYLRVWELICQGDPAGGPIACLDAPSRFRWLTAARSTVLQCSCVHPGRTSDPDRVLSGLFRQYVR</sequence>
<dbReference type="EMBL" id="JACSIT010000138">
    <property type="protein sequence ID" value="MBC6995472.1"/>
    <property type="molecule type" value="Genomic_DNA"/>
</dbReference>
<reference evidence="1" key="1">
    <citation type="submission" date="2020-08" db="EMBL/GenBank/DDBJ databases">
        <title>Lewinella bacteria from marine environments.</title>
        <authorList>
            <person name="Zhong Y."/>
        </authorList>
    </citation>
    <scope>NUCLEOTIDE SEQUENCE</scope>
    <source>
        <strain evidence="1">KCTC 42187</strain>
    </source>
</reference>
<organism evidence="1 2">
    <name type="scientific">Neolewinella lacunae</name>
    <dbReference type="NCBI Taxonomy" id="1517758"/>
    <lineage>
        <taxon>Bacteria</taxon>
        <taxon>Pseudomonadati</taxon>
        <taxon>Bacteroidota</taxon>
        <taxon>Saprospiria</taxon>
        <taxon>Saprospirales</taxon>
        <taxon>Lewinellaceae</taxon>
        <taxon>Neolewinella</taxon>
    </lineage>
</organism>
<gene>
    <name evidence="1" type="ORF">H9S92_14970</name>
</gene>
<dbReference type="RefSeq" id="WP_187467506.1">
    <property type="nucleotide sequence ID" value="NZ_JACSIT010000138.1"/>
</dbReference>
<accession>A0A923TE30</accession>
<comment type="caution">
    <text evidence="1">The sequence shown here is derived from an EMBL/GenBank/DDBJ whole genome shotgun (WGS) entry which is preliminary data.</text>
</comment>
<dbReference type="Proteomes" id="UP000650081">
    <property type="component" value="Unassembled WGS sequence"/>
</dbReference>
<proteinExistence type="predicted"/>
<keyword evidence="2" id="KW-1185">Reference proteome</keyword>
<dbReference type="AlphaFoldDB" id="A0A923TE30"/>
<dbReference type="InterPro" id="IPR021398">
    <property type="entry name" value="DUF3037"/>
</dbReference>
<evidence type="ECO:0000313" key="2">
    <source>
        <dbReference type="Proteomes" id="UP000650081"/>
    </source>
</evidence>
<protein>
    <submittedName>
        <fullName evidence="1">DUF3037 domain-containing protein</fullName>
    </submittedName>
</protein>
<dbReference type="Pfam" id="PF11236">
    <property type="entry name" value="DUF3037"/>
    <property type="match status" value="1"/>
</dbReference>
<name>A0A923TE30_9BACT</name>
<evidence type="ECO:0000313" key="1">
    <source>
        <dbReference type="EMBL" id="MBC6995472.1"/>
    </source>
</evidence>